<evidence type="ECO:0000313" key="2">
    <source>
        <dbReference type="Proteomes" id="UP000256310"/>
    </source>
</evidence>
<dbReference type="InterPro" id="IPR042233">
    <property type="entry name" value="Cell_div_ZapA_N"/>
</dbReference>
<proteinExistence type="predicted"/>
<dbReference type="SUPFAM" id="SSF102829">
    <property type="entry name" value="Cell division protein ZapA-like"/>
    <property type="match status" value="1"/>
</dbReference>
<organism evidence="1 2">
    <name type="scientific">Parasphingopyxis lamellibrachiae</name>
    <dbReference type="NCBI Taxonomy" id="680125"/>
    <lineage>
        <taxon>Bacteria</taxon>
        <taxon>Pseudomonadati</taxon>
        <taxon>Pseudomonadota</taxon>
        <taxon>Alphaproteobacteria</taxon>
        <taxon>Sphingomonadales</taxon>
        <taxon>Sphingomonadaceae</taxon>
        <taxon>Parasphingopyxis</taxon>
    </lineage>
</organism>
<reference evidence="1 2" key="1">
    <citation type="submission" date="2018-07" db="EMBL/GenBank/DDBJ databases">
        <title>Genomic Encyclopedia of Type Strains, Phase IV (KMG-IV): sequencing the most valuable type-strain genomes for metagenomic binning, comparative biology and taxonomic classification.</title>
        <authorList>
            <person name="Goeker M."/>
        </authorList>
    </citation>
    <scope>NUCLEOTIDE SEQUENCE [LARGE SCALE GENOMIC DNA]</scope>
    <source>
        <strain evidence="1 2">DSM 26725</strain>
    </source>
</reference>
<dbReference type="InterPro" id="IPR036192">
    <property type="entry name" value="Cell_div_ZapA-like_sf"/>
</dbReference>
<keyword evidence="2" id="KW-1185">Reference proteome</keyword>
<keyword evidence="1" id="KW-0132">Cell division</keyword>
<dbReference type="GO" id="GO:0051301">
    <property type="term" value="P:cell division"/>
    <property type="evidence" value="ECO:0007669"/>
    <property type="project" value="UniProtKB-KW"/>
</dbReference>
<comment type="caution">
    <text evidence="1">The sequence shown here is derived from an EMBL/GenBank/DDBJ whole genome shotgun (WGS) entry which is preliminary data.</text>
</comment>
<dbReference type="AlphaFoldDB" id="A0A3D9FC16"/>
<dbReference type="Gene3D" id="3.30.160.880">
    <property type="entry name" value="Cell division protein ZapA protomer, N-terminal domain"/>
    <property type="match status" value="1"/>
</dbReference>
<gene>
    <name evidence="1" type="ORF">DFR46_0340</name>
</gene>
<keyword evidence="1" id="KW-0131">Cell cycle</keyword>
<dbReference type="EMBL" id="QRDP01000004">
    <property type="protein sequence ID" value="RED15349.1"/>
    <property type="molecule type" value="Genomic_DNA"/>
</dbReference>
<dbReference type="RefSeq" id="WP_116234880.1">
    <property type="nucleotide sequence ID" value="NZ_QRDP01000004.1"/>
</dbReference>
<dbReference type="Proteomes" id="UP000256310">
    <property type="component" value="Unassembled WGS sequence"/>
</dbReference>
<sequence length="104" mass="11049">MAEVTLNIAGHSYTVACRDGEEERLEKLGQMVDAKTVDAQNAVGGNLGEARILLFASLLLADEADELRSNRAQAPSNAAVDDLEKLADQLTAIGDKLASDHQLS</sequence>
<name>A0A3D9FC16_9SPHN</name>
<dbReference type="Pfam" id="PF05164">
    <property type="entry name" value="ZapA"/>
    <property type="match status" value="1"/>
</dbReference>
<dbReference type="InterPro" id="IPR007838">
    <property type="entry name" value="Cell_div_ZapA-like"/>
</dbReference>
<evidence type="ECO:0000313" key="1">
    <source>
        <dbReference type="EMBL" id="RED15349.1"/>
    </source>
</evidence>
<dbReference type="OrthoDB" id="9797575at2"/>
<accession>A0A3D9FC16</accession>
<protein>
    <submittedName>
        <fullName evidence="1">Cell division protein ZapA</fullName>
    </submittedName>
</protein>